<protein>
    <submittedName>
        <fullName evidence="3">Uncharacterized protein</fullName>
    </submittedName>
</protein>
<evidence type="ECO:0000313" key="3">
    <source>
        <dbReference type="EMBL" id="KAJ7307655.1"/>
    </source>
</evidence>
<organism evidence="3 4">
    <name type="scientific">Mycena albidolilacea</name>
    <dbReference type="NCBI Taxonomy" id="1033008"/>
    <lineage>
        <taxon>Eukaryota</taxon>
        <taxon>Fungi</taxon>
        <taxon>Dikarya</taxon>
        <taxon>Basidiomycota</taxon>
        <taxon>Agaricomycotina</taxon>
        <taxon>Agaricomycetes</taxon>
        <taxon>Agaricomycetidae</taxon>
        <taxon>Agaricales</taxon>
        <taxon>Marasmiineae</taxon>
        <taxon>Mycenaceae</taxon>
        <taxon>Mycena</taxon>
    </lineage>
</organism>
<accession>A0AAD7EAT2</accession>
<comment type="caution">
    <text evidence="3">The sequence shown here is derived from an EMBL/GenBank/DDBJ whole genome shotgun (WGS) entry which is preliminary data.</text>
</comment>
<feature type="compositionally biased region" description="Basic and acidic residues" evidence="1">
    <location>
        <begin position="120"/>
        <end position="131"/>
    </location>
</feature>
<feature type="region of interest" description="Disordered" evidence="1">
    <location>
        <begin position="257"/>
        <end position="282"/>
    </location>
</feature>
<feature type="transmembrane region" description="Helical" evidence="2">
    <location>
        <begin position="325"/>
        <end position="348"/>
    </location>
</feature>
<evidence type="ECO:0000256" key="1">
    <source>
        <dbReference type="SAM" id="MobiDB-lite"/>
    </source>
</evidence>
<keyword evidence="2" id="KW-0472">Membrane</keyword>
<gene>
    <name evidence="3" type="ORF">DFH08DRAFT_492980</name>
</gene>
<feature type="compositionally biased region" description="Acidic residues" evidence="1">
    <location>
        <begin position="96"/>
        <end position="109"/>
    </location>
</feature>
<keyword evidence="2" id="KW-0812">Transmembrane</keyword>
<evidence type="ECO:0000313" key="4">
    <source>
        <dbReference type="Proteomes" id="UP001218218"/>
    </source>
</evidence>
<keyword evidence="2" id="KW-1133">Transmembrane helix</keyword>
<feature type="transmembrane region" description="Helical" evidence="2">
    <location>
        <begin position="355"/>
        <end position="372"/>
    </location>
</feature>
<dbReference type="AlphaFoldDB" id="A0AAD7EAT2"/>
<sequence length="375" mass="41584">MPHNPRLKIVSDTQRYLPPRNPIDSEMGIIDATTLVLLQKMMADSYEHGRVVWKENRARCALTGEAESDDLPCGPNSAQKKVEAWLVEAGLLAPDVTDESDETESDDENTPPVSPMPPPETRRRPWHRRLEISIPNKSPSPKSASSSDPGLRSPRSPLSPIKLWSAVQRSTSSLPSVRLKPKHKGTLPPPPPSPSVARPVRKKCRSLDSAPAAGPSSSPTPQSAEPYDTPLVTGFKRAAMLRTITDDDVEEIMRRHRGSDPLPTLTPAKPKPKPRPHHRPEFADPASYRWPAPILPLPPPPLSPPPTRVVNARGVDITSSPDARWYHFVFLVVAWHVLIAVFSVYLILRVMLKPLVWAVVLYYAVSVGRLLYSFL</sequence>
<evidence type="ECO:0000256" key="2">
    <source>
        <dbReference type="SAM" id="Phobius"/>
    </source>
</evidence>
<dbReference type="EMBL" id="JARIHO010000088">
    <property type="protein sequence ID" value="KAJ7307655.1"/>
    <property type="molecule type" value="Genomic_DNA"/>
</dbReference>
<name>A0AAD7EAT2_9AGAR</name>
<feature type="region of interest" description="Disordered" evidence="1">
    <location>
        <begin position="94"/>
        <end position="229"/>
    </location>
</feature>
<proteinExistence type="predicted"/>
<dbReference type="Proteomes" id="UP001218218">
    <property type="component" value="Unassembled WGS sequence"/>
</dbReference>
<keyword evidence="4" id="KW-1185">Reference proteome</keyword>
<feature type="compositionally biased region" description="Low complexity" evidence="1">
    <location>
        <begin position="209"/>
        <end position="224"/>
    </location>
</feature>
<reference evidence="3" key="1">
    <citation type="submission" date="2023-03" db="EMBL/GenBank/DDBJ databases">
        <title>Massive genome expansion in bonnet fungi (Mycena s.s.) driven by repeated elements and novel gene families across ecological guilds.</title>
        <authorList>
            <consortium name="Lawrence Berkeley National Laboratory"/>
            <person name="Harder C.B."/>
            <person name="Miyauchi S."/>
            <person name="Viragh M."/>
            <person name="Kuo A."/>
            <person name="Thoen E."/>
            <person name="Andreopoulos B."/>
            <person name="Lu D."/>
            <person name="Skrede I."/>
            <person name="Drula E."/>
            <person name="Henrissat B."/>
            <person name="Morin E."/>
            <person name="Kohler A."/>
            <person name="Barry K."/>
            <person name="LaButti K."/>
            <person name="Morin E."/>
            <person name="Salamov A."/>
            <person name="Lipzen A."/>
            <person name="Mereny Z."/>
            <person name="Hegedus B."/>
            <person name="Baldrian P."/>
            <person name="Stursova M."/>
            <person name="Weitz H."/>
            <person name="Taylor A."/>
            <person name="Grigoriev I.V."/>
            <person name="Nagy L.G."/>
            <person name="Martin F."/>
            <person name="Kauserud H."/>
        </authorList>
    </citation>
    <scope>NUCLEOTIDE SEQUENCE</scope>
    <source>
        <strain evidence="3">CBHHK002</strain>
    </source>
</reference>
<feature type="compositionally biased region" description="Low complexity" evidence="1">
    <location>
        <begin position="132"/>
        <end position="160"/>
    </location>
</feature>